<feature type="region of interest" description="Disordered" evidence="1">
    <location>
        <begin position="1"/>
        <end position="84"/>
    </location>
</feature>
<feature type="compositionally biased region" description="Polar residues" evidence="1">
    <location>
        <begin position="43"/>
        <end position="53"/>
    </location>
</feature>
<name>A0A9P6CDD1_9AGAR</name>
<accession>A0A9P6CDD1</accession>
<evidence type="ECO:0000256" key="1">
    <source>
        <dbReference type="SAM" id="MobiDB-lite"/>
    </source>
</evidence>
<organism evidence="2 3">
    <name type="scientific">Collybia nuda</name>
    <dbReference type="NCBI Taxonomy" id="64659"/>
    <lineage>
        <taxon>Eukaryota</taxon>
        <taxon>Fungi</taxon>
        <taxon>Dikarya</taxon>
        <taxon>Basidiomycota</taxon>
        <taxon>Agaricomycotina</taxon>
        <taxon>Agaricomycetes</taxon>
        <taxon>Agaricomycetidae</taxon>
        <taxon>Agaricales</taxon>
        <taxon>Tricholomatineae</taxon>
        <taxon>Clitocybaceae</taxon>
        <taxon>Collybia</taxon>
    </lineage>
</organism>
<protein>
    <submittedName>
        <fullName evidence="2">Uncharacterized protein</fullName>
    </submittedName>
</protein>
<dbReference type="EMBL" id="MU150398">
    <property type="protein sequence ID" value="KAF9456893.1"/>
    <property type="molecule type" value="Genomic_DNA"/>
</dbReference>
<feature type="compositionally biased region" description="Basic and acidic residues" evidence="1">
    <location>
        <begin position="66"/>
        <end position="84"/>
    </location>
</feature>
<comment type="caution">
    <text evidence="2">The sequence shown here is derived from an EMBL/GenBank/DDBJ whole genome shotgun (WGS) entry which is preliminary data.</text>
</comment>
<evidence type="ECO:0000313" key="3">
    <source>
        <dbReference type="Proteomes" id="UP000807353"/>
    </source>
</evidence>
<keyword evidence="3" id="KW-1185">Reference proteome</keyword>
<reference evidence="2" key="1">
    <citation type="submission" date="2020-11" db="EMBL/GenBank/DDBJ databases">
        <authorList>
            <consortium name="DOE Joint Genome Institute"/>
            <person name="Ahrendt S."/>
            <person name="Riley R."/>
            <person name="Andreopoulos W."/>
            <person name="Labutti K."/>
            <person name="Pangilinan J."/>
            <person name="Ruiz-Duenas F.J."/>
            <person name="Barrasa J.M."/>
            <person name="Sanchez-Garcia M."/>
            <person name="Camarero S."/>
            <person name="Miyauchi S."/>
            <person name="Serrano A."/>
            <person name="Linde D."/>
            <person name="Babiker R."/>
            <person name="Drula E."/>
            <person name="Ayuso-Fernandez I."/>
            <person name="Pacheco R."/>
            <person name="Padilla G."/>
            <person name="Ferreira P."/>
            <person name="Barriuso J."/>
            <person name="Kellner H."/>
            <person name="Castanera R."/>
            <person name="Alfaro M."/>
            <person name="Ramirez L."/>
            <person name="Pisabarro A.G."/>
            <person name="Kuo A."/>
            <person name="Tritt A."/>
            <person name="Lipzen A."/>
            <person name="He G."/>
            <person name="Yan M."/>
            <person name="Ng V."/>
            <person name="Cullen D."/>
            <person name="Martin F."/>
            <person name="Rosso M.-N."/>
            <person name="Henrissat B."/>
            <person name="Hibbett D."/>
            <person name="Martinez A.T."/>
            <person name="Grigoriev I.V."/>
        </authorList>
    </citation>
    <scope>NUCLEOTIDE SEQUENCE</scope>
    <source>
        <strain evidence="2">CBS 247.69</strain>
    </source>
</reference>
<gene>
    <name evidence="2" type="ORF">BDZ94DRAFT_1302244</name>
</gene>
<feature type="compositionally biased region" description="Low complexity" evidence="1">
    <location>
        <begin position="54"/>
        <end position="65"/>
    </location>
</feature>
<feature type="compositionally biased region" description="Basic and acidic residues" evidence="1">
    <location>
        <begin position="1"/>
        <end position="10"/>
    </location>
</feature>
<proteinExistence type="predicted"/>
<dbReference type="Proteomes" id="UP000807353">
    <property type="component" value="Unassembled WGS sequence"/>
</dbReference>
<evidence type="ECO:0000313" key="2">
    <source>
        <dbReference type="EMBL" id="KAF9456893.1"/>
    </source>
</evidence>
<sequence length="180" mass="21304">MPNQGNERRIQGQRAHPYNRADREDSARASDPSRRTDRDRQYRGNSQTPRENTPSYLGPSGSGPSRTRDRDSQEKREDTEFHDEIRDKSSGWVRSYKSRKDFEEFLSNTKGKLQFVGGKWYYCLNSSRNFETPMDWEKDVDYAASNWASEHILWDSMKNWWKGSSFCSMLMKHYILKVLQ</sequence>
<dbReference type="AlphaFoldDB" id="A0A9P6CDD1"/>
<feature type="compositionally biased region" description="Basic and acidic residues" evidence="1">
    <location>
        <begin position="19"/>
        <end position="42"/>
    </location>
</feature>